<accession>A0A9D1NET1</accession>
<proteinExistence type="predicted"/>
<dbReference type="AlphaFoldDB" id="A0A9D1NET1"/>
<dbReference type="SUPFAM" id="SSF56300">
    <property type="entry name" value="Metallo-dependent phosphatases"/>
    <property type="match status" value="1"/>
</dbReference>
<dbReference type="Proteomes" id="UP000886861">
    <property type="component" value="Unassembled WGS sequence"/>
</dbReference>
<organism evidence="2 3">
    <name type="scientific">Candidatus Caccopulliclostridium gallistercoris</name>
    <dbReference type="NCBI Taxonomy" id="2840719"/>
    <lineage>
        <taxon>Bacteria</taxon>
        <taxon>Bacillati</taxon>
        <taxon>Bacillota</taxon>
        <taxon>Clostridia</taxon>
        <taxon>Candidatus Caccopulliclostridium</taxon>
    </lineage>
</organism>
<dbReference type="InterPro" id="IPR004843">
    <property type="entry name" value="Calcineurin-like_PHP"/>
</dbReference>
<dbReference type="GO" id="GO:0016787">
    <property type="term" value="F:hydrolase activity"/>
    <property type="evidence" value="ECO:0007669"/>
    <property type="project" value="InterPro"/>
</dbReference>
<dbReference type="InterPro" id="IPR029052">
    <property type="entry name" value="Metallo-depent_PP-like"/>
</dbReference>
<evidence type="ECO:0000313" key="2">
    <source>
        <dbReference type="EMBL" id="HIV01282.1"/>
    </source>
</evidence>
<dbReference type="EMBL" id="DVOJ01000006">
    <property type="protein sequence ID" value="HIV01282.1"/>
    <property type="molecule type" value="Genomic_DNA"/>
</dbReference>
<feature type="domain" description="Calcineurin-like phosphoesterase" evidence="1">
    <location>
        <begin position="48"/>
        <end position="233"/>
    </location>
</feature>
<gene>
    <name evidence="2" type="ORF">IAA62_01840</name>
</gene>
<sequence>MQKQRFNSKLNLTEGLKNYQEKQRATKDESVLTGTVDESSKFDTAVLVYISDLHIGTFDLDINWLIEVTNYVLNTPNAKVLLLGDLLNTAILNAVSNMYEDIAYPQEQWQIAVDLFSSLSAQNKIIAICAGNHERRVYKQTGIETLRQFAHAIDAEKVYAPYYANIDLILKCADSPTGSFTIPIVAHHGDGVGNISGVKKLQDIDSGSYINTVGHLHREQLLIRGMPYYDPVTNTKRKKAVLDVILPSAGGGYYAKEKMLQVNYKSPYLALEVTAVKNPRYEKFKNADWQEEEIIPAVRTIPIMQAADTAQKNKYIKTANRIIAQKEKELNHDFLLKLNDLLRWMKEQGVDITNSVRAALKQEIRREQTRENAKEIVLKPIDRSKE</sequence>
<evidence type="ECO:0000259" key="1">
    <source>
        <dbReference type="Pfam" id="PF00149"/>
    </source>
</evidence>
<dbReference type="Pfam" id="PF00149">
    <property type="entry name" value="Metallophos"/>
    <property type="match status" value="1"/>
</dbReference>
<name>A0A9D1NET1_9FIRM</name>
<evidence type="ECO:0000313" key="3">
    <source>
        <dbReference type="Proteomes" id="UP000886861"/>
    </source>
</evidence>
<dbReference type="Gene3D" id="3.60.21.10">
    <property type="match status" value="1"/>
</dbReference>
<protein>
    <submittedName>
        <fullName evidence="2">Metallophosphoesterase</fullName>
    </submittedName>
</protein>
<comment type="caution">
    <text evidence="2">The sequence shown here is derived from an EMBL/GenBank/DDBJ whole genome shotgun (WGS) entry which is preliminary data.</text>
</comment>
<reference evidence="2" key="1">
    <citation type="submission" date="2020-10" db="EMBL/GenBank/DDBJ databases">
        <authorList>
            <person name="Gilroy R."/>
        </authorList>
    </citation>
    <scope>NUCLEOTIDE SEQUENCE</scope>
    <source>
        <strain evidence="2">CHK186-9395</strain>
    </source>
</reference>
<reference evidence="2" key="2">
    <citation type="journal article" date="2021" name="PeerJ">
        <title>Extensive microbial diversity within the chicken gut microbiome revealed by metagenomics and culture.</title>
        <authorList>
            <person name="Gilroy R."/>
            <person name="Ravi A."/>
            <person name="Getino M."/>
            <person name="Pursley I."/>
            <person name="Horton D.L."/>
            <person name="Alikhan N.F."/>
            <person name="Baker D."/>
            <person name="Gharbi K."/>
            <person name="Hall N."/>
            <person name="Watson M."/>
            <person name="Adriaenssens E.M."/>
            <person name="Foster-Nyarko E."/>
            <person name="Jarju S."/>
            <person name="Secka A."/>
            <person name="Antonio M."/>
            <person name="Oren A."/>
            <person name="Chaudhuri R.R."/>
            <person name="La Ragione R."/>
            <person name="Hildebrand F."/>
            <person name="Pallen M.J."/>
        </authorList>
    </citation>
    <scope>NUCLEOTIDE SEQUENCE</scope>
    <source>
        <strain evidence="2">CHK186-9395</strain>
    </source>
</reference>